<comment type="catalytic activity">
    <reaction evidence="7">
        <text>L-cysteinyl-[prolipoprotein] + a 1,2-diacyl-sn-glycero-3-phospho-(1'-sn-glycerol) = an S-1,2-diacyl-sn-glyceryl-L-cysteinyl-[prolipoprotein] + sn-glycerol 1-phosphate + H(+)</text>
        <dbReference type="Rhea" id="RHEA:56712"/>
        <dbReference type="Rhea" id="RHEA-COMP:14679"/>
        <dbReference type="Rhea" id="RHEA-COMP:14680"/>
        <dbReference type="ChEBI" id="CHEBI:15378"/>
        <dbReference type="ChEBI" id="CHEBI:29950"/>
        <dbReference type="ChEBI" id="CHEBI:57685"/>
        <dbReference type="ChEBI" id="CHEBI:64716"/>
        <dbReference type="ChEBI" id="CHEBI:140658"/>
        <dbReference type="EC" id="2.5.1.145"/>
    </reaction>
</comment>
<dbReference type="EC" id="2.5.1.145" evidence="7"/>
<dbReference type="NCBIfam" id="TIGR00544">
    <property type="entry name" value="lgt"/>
    <property type="match status" value="1"/>
</dbReference>
<evidence type="ECO:0000256" key="2">
    <source>
        <dbReference type="ARBA" id="ARBA00022475"/>
    </source>
</evidence>
<comment type="similarity">
    <text evidence="1 7">Belongs to the Lgt family.</text>
</comment>
<feature type="binding site" evidence="7">
    <location>
        <position position="135"/>
    </location>
    <ligand>
        <name>a 1,2-diacyl-sn-glycero-3-phospho-(1'-sn-glycerol)</name>
        <dbReference type="ChEBI" id="CHEBI:64716"/>
    </ligand>
</feature>
<reference evidence="9 10" key="1">
    <citation type="submission" date="2016-08" db="EMBL/GenBank/DDBJ databases">
        <title>Genome sequencing of Paenibacillus sp. TI45-13ar, isolated from Korean traditional nuruk.</title>
        <authorList>
            <person name="Kim S.-J."/>
        </authorList>
    </citation>
    <scope>NUCLEOTIDE SEQUENCE [LARGE SCALE GENOMIC DNA]</scope>
    <source>
        <strain evidence="9 10">TI45-13ar</strain>
    </source>
</reference>
<evidence type="ECO:0000256" key="7">
    <source>
        <dbReference type="HAMAP-Rule" id="MF_01147"/>
    </source>
</evidence>
<keyword evidence="9" id="KW-0449">Lipoprotein</keyword>
<evidence type="ECO:0000313" key="10">
    <source>
        <dbReference type="Proteomes" id="UP000094578"/>
    </source>
</evidence>
<dbReference type="Pfam" id="PF01790">
    <property type="entry name" value="LGT"/>
    <property type="match status" value="1"/>
</dbReference>
<dbReference type="GO" id="GO:0042158">
    <property type="term" value="P:lipoprotein biosynthetic process"/>
    <property type="evidence" value="ECO:0007669"/>
    <property type="project" value="UniProtKB-UniRule"/>
</dbReference>
<comment type="caution">
    <text evidence="9">The sequence shown here is derived from an EMBL/GenBank/DDBJ whole genome shotgun (WGS) entry which is preliminary data.</text>
</comment>
<feature type="transmembrane region" description="Helical" evidence="7">
    <location>
        <begin position="92"/>
        <end position="109"/>
    </location>
</feature>
<dbReference type="EMBL" id="MDER01000022">
    <property type="protein sequence ID" value="ODP30285.1"/>
    <property type="molecule type" value="Genomic_DNA"/>
</dbReference>
<keyword evidence="4 7" id="KW-0812">Transmembrane</keyword>
<comment type="function">
    <text evidence="7">Catalyzes the transfer of the diacylglyceryl group from phosphatidylglycerol to the sulfhydryl group of the N-terminal cysteine of a prolipoprotein, the first step in the formation of mature lipoproteins.</text>
</comment>
<name>A0A1E3LAU0_9BACL</name>
<feature type="transmembrane region" description="Helical" evidence="7">
    <location>
        <begin position="49"/>
        <end position="72"/>
    </location>
</feature>
<evidence type="ECO:0000256" key="6">
    <source>
        <dbReference type="ARBA" id="ARBA00023136"/>
    </source>
</evidence>
<evidence type="ECO:0000256" key="8">
    <source>
        <dbReference type="SAM" id="MobiDB-lite"/>
    </source>
</evidence>
<feature type="compositionally biased region" description="Basic and acidic residues" evidence="8">
    <location>
        <begin position="333"/>
        <end position="351"/>
    </location>
</feature>
<dbReference type="PROSITE" id="PS01311">
    <property type="entry name" value="LGT"/>
    <property type="match status" value="1"/>
</dbReference>
<evidence type="ECO:0000256" key="1">
    <source>
        <dbReference type="ARBA" id="ARBA00007150"/>
    </source>
</evidence>
<dbReference type="HAMAP" id="MF_01147">
    <property type="entry name" value="Lgt"/>
    <property type="match status" value="1"/>
</dbReference>
<feature type="compositionally biased region" description="Low complexity" evidence="8">
    <location>
        <begin position="319"/>
        <end position="332"/>
    </location>
</feature>
<accession>A0A1E3LAU0</accession>
<keyword evidence="6 7" id="KW-0472">Membrane</keyword>
<comment type="subcellular location">
    <subcellularLocation>
        <location evidence="7">Cell membrane</location>
        <topology evidence="7">Multi-pass membrane protein</topology>
    </subcellularLocation>
</comment>
<dbReference type="GO" id="GO:0008961">
    <property type="term" value="F:phosphatidylglycerol-prolipoprotein diacylglyceryl transferase activity"/>
    <property type="evidence" value="ECO:0007669"/>
    <property type="project" value="UniProtKB-UniRule"/>
</dbReference>
<feature type="region of interest" description="Disordered" evidence="8">
    <location>
        <begin position="305"/>
        <end position="351"/>
    </location>
</feature>
<dbReference type="PANTHER" id="PTHR30589:SF0">
    <property type="entry name" value="PHOSPHATIDYLGLYCEROL--PROLIPOPROTEIN DIACYLGLYCERYL TRANSFERASE"/>
    <property type="match status" value="1"/>
</dbReference>
<dbReference type="InterPro" id="IPR001640">
    <property type="entry name" value="Lgt"/>
</dbReference>
<evidence type="ECO:0000256" key="3">
    <source>
        <dbReference type="ARBA" id="ARBA00022679"/>
    </source>
</evidence>
<feature type="transmembrane region" description="Helical" evidence="7">
    <location>
        <begin position="20"/>
        <end position="37"/>
    </location>
</feature>
<keyword evidence="3 7" id="KW-0808">Transferase</keyword>
<evidence type="ECO:0000313" key="9">
    <source>
        <dbReference type="EMBL" id="ODP30285.1"/>
    </source>
</evidence>
<keyword evidence="10" id="KW-1185">Reference proteome</keyword>
<proteinExistence type="inferred from homology"/>
<dbReference type="RefSeq" id="WP_083243291.1">
    <property type="nucleotide sequence ID" value="NZ_MDER01000022.1"/>
</dbReference>
<dbReference type="AlphaFoldDB" id="A0A1E3LAU0"/>
<dbReference type="PANTHER" id="PTHR30589">
    <property type="entry name" value="PROLIPOPROTEIN DIACYLGLYCERYL TRANSFERASE"/>
    <property type="match status" value="1"/>
</dbReference>
<evidence type="ECO:0000256" key="4">
    <source>
        <dbReference type="ARBA" id="ARBA00022692"/>
    </source>
</evidence>
<dbReference type="UniPathway" id="UPA00664"/>
<keyword evidence="2 7" id="KW-1003">Cell membrane</keyword>
<protein>
    <recommendedName>
        <fullName evidence="7">Phosphatidylglycerol--prolipoprotein diacylglyceryl transferase</fullName>
        <ecNumber evidence="7">2.5.1.145</ecNumber>
    </recommendedName>
</protein>
<keyword evidence="5 7" id="KW-1133">Transmembrane helix</keyword>
<dbReference type="Proteomes" id="UP000094578">
    <property type="component" value="Unassembled WGS sequence"/>
</dbReference>
<sequence length="351" mass="39673">MGTSLINPIAFSIGALQVHWYGLILGTGALVGLLLLIREGRRFGIPQEFFMDLVLFGVPSAIIAARIYYVAFRWPDYRDNFWDVFKIWNGGIAIYGALIGSIICAIIYTRKKGYSFWRIMDLCAPYLLVGQAIGRWGNFVNQEAYGGPVEESFLRGNLHLPDFIVNQMNVNGVFHHPTFLYESIWNLVGVIALCVLRRRAFVRSGEIFFSYLIWYGIGRFFIEALRTDSLTFEGPQWLVAIVNGLWTPMTWFGFQQGAIEPGYGNIRVSQLLSLILIVAAILLIIIRRRAGLSKEHYSDPIVSSKVAQHEVDTEHDKATGSSSAPTVDSSSTAKDRYDHPKEDKIHNERKE</sequence>
<feature type="transmembrane region" description="Helical" evidence="7">
    <location>
        <begin position="266"/>
        <end position="286"/>
    </location>
</feature>
<dbReference type="STRING" id="1886670.PTI45_00356"/>
<feature type="compositionally biased region" description="Basic and acidic residues" evidence="8">
    <location>
        <begin position="307"/>
        <end position="318"/>
    </location>
</feature>
<dbReference type="GO" id="GO:0005886">
    <property type="term" value="C:plasma membrane"/>
    <property type="evidence" value="ECO:0007669"/>
    <property type="project" value="UniProtKB-SubCell"/>
</dbReference>
<gene>
    <name evidence="9" type="primary">umpA</name>
    <name evidence="7" type="synonym">lgt</name>
    <name evidence="9" type="ORF">PTI45_00356</name>
</gene>
<organism evidence="9 10">
    <name type="scientific">Paenibacillus nuruki</name>
    <dbReference type="NCBI Taxonomy" id="1886670"/>
    <lineage>
        <taxon>Bacteria</taxon>
        <taxon>Bacillati</taxon>
        <taxon>Bacillota</taxon>
        <taxon>Bacilli</taxon>
        <taxon>Bacillales</taxon>
        <taxon>Paenibacillaceae</taxon>
        <taxon>Paenibacillus</taxon>
    </lineage>
</organism>
<feature type="transmembrane region" description="Helical" evidence="7">
    <location>
        <begin position="207"/>
        <end position="225"/>
    </location>
</feature>
<comment type="pathway">
    <text evidence="7">Protein modification; lipoprotein biosynthesis (diacylglyceryl transfer).</text>
</comment>
<evidence type="ECO:0000256" key="5">
    <source>
        <dbReference type="ARBA" id="ARBA00022989"/>
    </source>
</evidence>
<dbReference type="PATRIC" id="fig|1886670.3.peg.379"/>